<feature type="transmembrane region" description="Helical" evidence="1">
    <location>
        <begin position="7"/>
        <end position="26"/>
    </location>
</feature>
<evidence type="ECO:0000313" key="2">
    <source>
        <dbReference type="EMBL" id="SPT99271.1"/>
    </source>
</evidence>
<protein>
    <submittedName>
        <fullName evidence="2">Uncharacterized protein</fullName>
    </submittedName>
</protein>
<dbReference type="AlphaFoldDB" id="A0A2X0Z9P7"/>
<sequence>MIILANILIIISIILILGFLFLVIAWDMKFFVGTRLHEYRYYIKIGIVSVYILLAVSIIKTISLI</sequence>
<accession>A0A2X0Z9P7</accession>
<gene>
    <name evidence="2" type="ORF">NCTC7582_02153</name>
</gene>
<feature type="transmembrane region" description="Helical" evidence="1">
    <location>
        <begin position="41"/>
        <end position="59"/>
    </location>
</feature>
<evidence type="ECO:0000256" key="1">
    <source>
        <dbReference type="SAM" id="Phobius"/>
    </source>
</evidence>
<keyword evidence="1" id="KW-1133">Transmembrane helix</keyword>
<keyword evidence="1" id="KW-0472">Membrane</keyword>
<dbReference type="Proteomes" id="UP000251431">
    <property type="component" value="Unassembled WGS sequence"/>
</dbReference>
<evidence type="ECO:0000313" key="3">
    <source>
        <dbReference type="Proteomes" id="UP000251431"/>
    </source>
</evidence>
<organism evidence="2 3">
    <name type="scientific">Lysinibacillus capsici</name>
    <dbReference type="NCBI Taxonomy" id="2115968"/>
    <lineage>
        <taxon>Bacteria</taxon>
        <taxon>Bacillati</taxon>
        <taxon>Bacillota</taxon>
        <taxon>Bacilli</taxon>
        <taxon>Bacillales</taxon>
        <taxon>Bacillaceae</taxon>
        <taxon>Lysinibacillus</taxon>
    </lineage>
</organism>
<proteinExistence type="predicted"/>
<dbReference type="EMBL" id="UAQE01000001">
    <property type="protein sequence ID" value="SPT99271.1"/>
    <property type="molecule type" value="Genomic_DNA"/>
</dbReference>
<keyword evidence="1" id="KW-0812">Transmembrane</keyword>
<reference evidence="2 3" key="1">
    <citation type="submission" date="2018-06" db="EMBL/GenBank/DDBJ databases">
        <authorList>
            <consortium name="Pathogen Informatics"/>
            <person name="Doyle S."/>
        </authorList>
    </citation>
    <scope>NUCLEOTIDE SEQUENCE [LARGE SCALE GENOMIC DNA]</scope>
    <source>
        <strain evidence="2 3">NCTC7582</strain>
    </source>
</reference>
<name>A0A2X0Z9P7_9BACI</name>